<accession>A0A5M6CWD9</accession>
<dbReference type="InterPro" id="IPR009009">
    <property type="entry name" value="RlpA-like_DPBB"/>
</dbReference>
<dbReference type="Gene3D" id="2.40.40.10">
    <property type="entry name" value="RlpA-like domain"/>
    <property type="match status" value="1"/>
</dbReference>
<dbReference type="InterPro" id="IPR012997">
    <property type="entry name" value="RplA"/>
</dbReference>
<dbReference type="CDD" id="cd22268">
    <property type="entry name" value="DPBB_RlpA-like"/>
    <property type="match status" value="1"/>
</dbReference>
<comment type="similarity">
    <text evidence="1">Belongs to the RlpA family.</text>
</comment>
<dbReference type="Pfam" id="PF03330">
    <property type="entry name" value="DPBB_1"/>
    <property type="match status" value="1"/>
</dbReference>
<dbReference type="Proteomes" id="UP000323632">
    <property type="component" value="Unassembled WGS sequence"/>
</dbReference>
<dbReference type="NCBIfam" id="TIGR00413">
    <property type="entry name" value="rlpA"/>
    <property type="match status" value="1"/>
</dbReference>
<dbReference type="InterPro" id="IPR036908">
    <property type="entry name" value="RlpA-like_sf"/>
</dbReference>
<gene>
    <name evidence="3" type="ORF">F0919_06010</name>
</gene>
<sequence length="158" mass="17440">MGFDFVLWSWLTFALPIQQQNLPLQAPMVVKKEVKTETAQPQKTGVASFYHDKFEGRKTATGEVFDNDKFTAASNHFKLGTYVKVTNQSNGKVVYVKVNDRMGNQNRMIDLAEVAAGKLKFRGSGLAKVKIEAVPTEEGKRQVLAQKTASGGSTTNQL</sequence>
<comment type="caution">
    <text evidence="3">The sequence shown here is derived from an EMBL/GenBank/DDBJ whole genome shotgun (WGS) entry which is preliminary data.</text>
</comment>
<evidence type="ECO:0000313" key="4">
    <source>
        <dbReference type="Proteomes" id="UP000323632"/>
    </source>
</evidence>
<feature type="domain" description="RlpA-like protein double-psi beta-barrel" evidence="2">
    <location>
        <begin position="43"/>
        <end position="131"/>
    </location>
</feature>
<dbReference type="PANTHER" id="PTHR34183">
    <property type="entry name" value="ENDOLYTIC PEPTIDOGLYCAN TRANSGLYCOSYLASE RLPA"/>
    <property type="match status" value="1"/>
</dbReference>
<dbReference type="EMBL" id="VWSH01000001">
    <property type="protein sequence ID" value="KAA5537225.1"/>
    <property type="molecule type" value="Genomic_DNA"/>
</dbReference>
<dbReference type="RefSeq" id="WP_150031800.1">
    <property type="nucleotide sequence ID" value="NZ_VWSH01000001.1"/>
</dbReference>
<evidence type="ECO:0000259" key="2">
    <source>
        <dbReference type="Pfam" id="PF03330"/>
    </source>
</evidence>
<proteinExistence type="inferred from homology"/>
<protein>
    <submittedName>
        <fullName evidence="3">Septal ring lytic transglycosylase RlpA family protein</fullName>
    </submittedName>
</protein>
<name>A0A5M6CWD9_9BACT</name>
<dbReference type="PANTHER" id="PTHR34183:SF1">
    <property type="entry name" value="ENDOLYTIC PEPTIDOGLYCAN TRANSGLYCOSYLASE RLPA"/>
    <property type="match status" value="1"/>
</dbReference>
<evidence type="ECO:0000256" key="1">
    <source>
        <dbReference type="RuleBase" id="RU003495"/>
    </source>
</evidence>
<dbReference type="AlphaFoldDB" id="A0A5M6CWD9"/>
<organism evidence="3 4">
    <name type="scientific">Taibaiella lutea</name>
    <dbReference type="NCBI Taxonomy" id="2608001"/>
    <lineage>
        <taxon>Bacteria</taxon>
        <taxon>Pseudomonadati</taxon>
        <taxon>Bacteroidota</taxon>
        <taxon>Chitinophagia</taxon>
        <taxon>Chitinophagales</taxon>
        <taxon>Chitinophagaceae</taxon>
        <taxon>Taibaiella</taxon>
    </lineage>
</organism>
<evidence type="ECO:0000313" key="3">
    <source>
        <dbReference type="EMBL" id="KAA5537225.1"/>
    </source>
</evidence>
<keyword evidence="4" id="KW-1185">Reference proteome</keyword>
<reference evidence="3 4" key="1">
    <citation type="submission" date="2019-09" db="EMBL/GenBank/DDBJ databases">
        <title>Genome sequence and assembly of Taibaiella sp.</title>
        <authorList>
            <person name="Chhetri G."/>
        </authorList>
    </citation>
    <scope>NUCLEOTIDE SEQUENCE [LARGE SCALE GENOMIC DNA]</scope>
    <source>
        <strain evidence="3 4">KVB11</strain>
    </source>
</reference>
<dbReference type="SUPFAM" id="SSF50685">
    <property type="entry name" value="Barwin-like endoglucanases"/>
    <property type="match status" value="1"/>
</dbReference>